<evidence type="ECO:0000313" key="9">
    <source>
        <dbReference type="Proteomes" id="UP000631114"/>
    </source>
</evidence>
<keyword evidence="4 7" id="KW-0812">Transmembrane</keyword>
<comment type="subcellular location">
    <subcellularLocation>
        <location evidence="1 7">Membrane</location>
        <topology evidence="1 7">Multi-pass membrane protein</topology>
    </subcellularLocation>
</comment>
<dbReference type="Proteomes" id="UP000631114">
    <property type="component" value="Unassembled WGS sequence"/>
</dbReference>
<dbReference type="PANTHER" id="PTHR31376:SF105">
    <property type="entry name" value="PURINE PERMEASE-RELATED"/>
    <property type="match status" value="1"/>
</dbReference>
<evidence type="ECO:0000313" key="8">
    <source>
        <dbReference type="EMBL" id="KAF9624549.1"/>
    </source>
</evidence>
<evidence type="ECO:0000256" key="3">
    <source>
        <dbReference type="ARBA" id="ARBA00022448"/>
    </source>
</evidence>
<feature type="transmembrane region" description="Helical" evidence="7">
    <location>
        <begin position="70"/>
        <end position="89"/>
    </location>
</feature>
<keyword evidence="9" id="KW-1185">Reference proteome</keyword>
<organism evidence="8 9">
    <name type="scientific">Coptis chinensis</name>
    <dbReference type="NCBI Taxonomy" id="261450"/>
    <lineage>
        <taxon>Eukaryota</taxon>
        <taxon>Viridiplantae</taxon>
        <taxon>Streptophyta</taxon>
        <taxon>Embryophyta</taxon>
        <taxon>Tracheophyta</taxon>
        <taxon>Spermatophyta</taxon>
        <taxon>Magnoliopsida</taxon>
        <taxon>Ranunculales</taxon>
        <taxon>Ranunculaceae</taxon>
        <taxon>Coptidoideae</taxon>
        <taxon>Coptis</taxon>
    </lineage>
</organism>
<proteinExistence type="inferred from homology"/>
<protein>
    <recommendedName>
        <fullName evidence="7">Probable purine permease</fullName>
    </recommendedName>
</protein>
<comment type="similarity">
    <text evidence="2 7">Belongs to the purine permeases (TC 2.A.7.14) family.</text>
</comment>
<dbReference type="InterPro" id="IPR037185">
    <property type="entry name" value="EmrE-like"/>
</dbReference>
<dbReference type="GO" id="GO:0005345">
    <property type="term" value="F:purine nucleobase transmembrane transporter activity"/>
    <property type="evidence" value="ECO:0007669"/>
    <property type="project" value="UniProtKB-UniRule"/>
</dbReference>
<feature type="transmembrane region" description="Helical" evidence="7">
    <location>
        <begin position="196"/>
        <end position="219"/>
    </location>
</feature>
<keyword evidence="5 7" id="KW-1133">Transmembrane helix</keyword>
<keyword evidence="6 7" id="KW-0472">Membrane</keyword>
<dbReference type="PANTHER" id="PTHR31376">
    <property type="entry name" value="OS09G0467300 PROTEIN-RELATED"/>
    <property type="match status" value="1"/>
</dbReference>
<evidence type="ECO:0000256" key="5">
    <source>
        <dbReference type="ARBA" id="ARBA00022989"/>
    </source>
</evidence>
<accession>A0A835MEX2</accession>
<feature type="transmembrane region" description="Helical" evidence="7">
    <location>
        <begin position="95"/>
        <end position="119"/>
    </location>
</feature>
<evidence type="ECO:0000256" key="6">
    <source>
        <dbReference type="ARBA" id="ARBA00023136"/>
    </source>
</evidence>
<feature type="transmembrane region" description="Helical" evidence="7">
    <location>
        <begin position="239"/>
        <end position="260"/>
    </location>
</feature>
<dbReference type="Gene3D" id="1.10.3730.20">
    <property type="match status" value="1"/>
</dbReference>
<dbReference type="SUPFAM" id="SSF103481">
    <property type="entry name" value="Multidrug resistance efflux transporter EmrE"/>
    <property type="match status" value="1"/>
</dbReference>
<dbReference type="InterPro" id="IPR030182">
    <property type="entry name" value="PUP_plant"/>
</dbReference>
<feature type="transmembrane region" description="Helical" evidence="7">
    <location>
        <begin position="267"/>
        <end position="288"/>
    </location>
</feature>
<dbReference type="AlphaFoldDB" id="A0A835MEX2"/>
<dbReference type="EMBL" id="JADFTS010000001">
    <property type="protein sequence ID" value="KAF9624549.1"/>
    <property type="molecule type" value="Genomic_DNA"/>
</dbReference>
<evidence type="ECO:0000256" key="7">
    <source>
        <dbReference type="RuleBase" id="RU368015"/>
    </source>
</evidence>
<sequence length="328" mass="35961">MDGTCNTATAVASKVGFIGGPIVQKLYYKHGGRLILFSSWLQSAGFAFLFPPLLFLYLKSSTMEFFMERKMFLSSAVIGILIGIDNYMYSAGSSYIPVSTSSLLLSTQLAFTALFSWFIMKQKFTFYSLNSIVVIILGAVALALDTNTDRPDGVSKGKYMFGFLITLGGAALLGFVLPVIELSFSKNTKPISNNILVIQFLFVMNFVATVLCTIGMLITRNFQMIPGEAKHFAIGEVRYYATLVTSAIVWQLSFWGLIGIINSTSSLFGGILSSVLLPFTQLAAILIYNEKFSGAKGLSLAMSLWGFTSYFIGEFKARESEIVAELHP</sequence>
<comment type="caution">
    <text evidence="7">Lacks conserved residue(s) required for the propagation of feature annotation.</text>
</comment>
<evidence type="ECO:0000256" key="1">
    <source>
        <dbReference type="ARBA" id="ARBA00004141"/>
    </source>
</evidence>
<feature type="transmembrane region" description="Helical" evidence="7">
    <location>
        <begin position="34"/>
        <end position="58"/>
    </location>
</feature>
<keyword evidence="3 7" id="KW-0813">Transport</keyword>
<feature type="transmembrane region" description="Helical" evidence="7">
    <location>
        <begin position="159"/>
        <end position="184"/>
    </location>
</feature>
<feature type="transmembrane region" description="Helical" evidence="7">
    <location>
        <begin position="126"/>
        <end position="144"/>
    </location>
</feature>
<evidence type="ECO:0000256" key="4">
    <source>
        <dbReference type="ARBA" id="ARBA00022692"/>
    </source>
</evidence>
<dbReference type="GO" id="GO:0016020">
    <property type="term" value="C:membrane"/>
    <property type="evidence" value="ECO:0007669"/>
    <property type="project" value="UniProtKB-SubCell"/>
</dbReference>
<gene>
    <name evidence="8" type="ORF">IFM89_011723</name>
</gene>
<dbReference type="GO" id="GO:0015211">
    <property type="term" value="F:purine nucleoside transmembrane transporter activity"/>
    <property type="evidence" value="ECO:0007669"/>
    <property type="project" value="UniProtKB-UniRule"/>
</dbReference>
<evidence type="ECO:0000256" key="2">
    <source>
        <dbReference type="ARBA" id="ARBA00006213"/>
    </source>
</evidence>
<reference evidence="8 9" key="1">
    <citation type="submission" date="2020-10" db="EMBL/GenBank/DDBJ databases">
        <title>The Coptis chinensis genome and diversification of protoberbering-type alkaloids.</title>
        <authorList>
            <person name="Wang B."/>
            <person name="Shu S."/>
            <person name="Song C."/>
            <person name="Liu Y."/>
        </authorList>
    </citation>
    <scope>NUCLEOTIDE SEQUENCE [LARGE SCALE GENOMIC DNA]</scope>
    <source>
        <strain evidence="8">HL-2020</strain>
        <tissue evidence="8">Leaf</tissue>
    </source>
</reference>
<dbReference type="Pfam" id="PF16913">
    <property type="entry name" value="PUNUT"/>
    <property type="match status" value="1"/>
</dbReference>
<dbReference type="OrthoDB" id="1865379at2759"/>
<name>A0A835MEX2_9MAGN</name>
<comment type="caution">
    <text evidence="8">The sequence shown here is derived from an EMBL/GenBank/DDBJ whole genome shotgun (WGS) entry which is preliminary data.</text>
</comment>